<dbReference type="Proteomes" id="UP000433050">
    <property type="component" value="Unassembled WGS sequence"/>
</dbReference>
<accession>A0A5S9NDQ7</accession>
<reference evidence="2 3" key="1">
    <citation type="submission" date="2019-12" db="EMBL/GenBank/DDBJ databases">
        <authorList>
            <person name="Reyes-Prieto M."/>
        </authorList>
    </citation>
    <scope>NUCLEOTIDE SEQUENCE [LARGE SCALE GENOMIC DNA]</scope>
    <source>
        <strain evidence="2">HF14-78462</strain>
    </source>
</reference>
<proteinExistence type="predicted"/>
<protein>
    <submittedName>
        <fullName evidence="2">Uncharacterized protein</fullName>
    </submittedName>
</protein>
<dbReference type="AlphaFoldDB" id="A0A5S9NDQ7"/>
<dbReference type="RefSeq" id="WP_244616532.1">
    <property type="nucleotide sequence ID" value="NZ_CACSAS010000001.1"/>
</dbReference>
<sequence length="232" mass="24018">MSAGSRIAPSGRNLSPAALIEARQLYEETNVPVESIAVLLGIHKTTLYRHARHKGWRSRLLDGRVPSAVAGQAPVPAGPLTEAASVQPGVAAPDFSALAAGVPEALGGEVSGGKVSGGEASGGETAGTPVAGRDKLPRGELIARLVRRIEAEIAAIERLIARAGCERVTDGVAETERAARTLAVLVRSLRELSALETNGPDGDEDDASRDADAFRRELGETLERVLAAGEAP</sequence>
<evidence type="ECO:0000313" key="2">
    <source>
        <dbReference type="EMBL" id="CAA0088094.1"/>
    </source>
</evidence>
<organism evidence="2 3">
    <name type="scientific">Starkeya nomas</name>
    <dbReference type="NCBI Taxonomy" id="2666134"/>
    <lineage>
        <taxon>Bacteria</taxon>
        <taxon>Pseudomonadati</taxon>
        <taxon>Pseudomonadota</taxon>
        <taxon>Alphaproteobacteria</taxon>
        <taxon>Hyphomicrobiales</taxon>
        <taxon>Xanthobacteraceae</taxon>
        <taxon>Starkeya</taxon>
    </lineage>
</organism>
<keyword evidence="3" id="KW-1185">Reference proteome</keyword>
<feature type="region of interest" description="Disordered" evidence="1">
    <location>
        <begin position="110"/>
        <end position="134"/>
    </location>
</feature>
<dbReference type="EMBL" id="CACSAS010000001">
    <property type="protein sequence ID" value="CAA0088094.1"/>
    <property type="molecule type" value="Genomic_DNA"/>
</dbReference>
<name>A0A5S9NDQ7_9HYPH</name>
<evidence type="ECO:0000313" key="3">
    <source>
        <dbReference type="Proteomes" id="UP000433050"/>
    </source>
</evidence>
<feature type="compositionally biased region" description="Gly residues" evidence="1">
    <location>
        <begin position="110"/>
        <end position="125"/>
    </location>
</feature>
<evidence type="ECO:0000256" key="1">
    <source>
        <dbReference type="SAM" id="MobiDB-lite"/>
    </source>
</evidence>
<gene>
    <name evidence="2" type="ORF">STARVERO_00628</name>
</gene>